<organism evidence="1 2">
    <name type="scientific">Sphingomonas melonis</name>
    <dbReference type="NCBI Taxonomy" id="152682"/>
    <lineage>
        <taxon>Bacteria</taxon>
        <taxon>Pseudomonadati</taxon>
        <taxon>Pseudomonadota</taxon>
        <taxon>Alphaproteobacteria</taxon>
        <taxon>Sphingomonadales</taxon>
        <taxon>Sphingomonadaceae</taxon>
        <taxon>Sphingomonas</taxon>
    </lineage>
</organism>
<comment type="caution">
    <text evidence="1">The sequence shown here is derived from an EMBL/GenBank/DDBJ whole genome shotgun (WGS) entry which is preliminary data.</text>
</comment>
<dbReference type="AlphaFoldDB" id="A0A0D1M2D7"/>
<gene>
    <name evidence="1" type="ORF">SR41_16535</name>
</gene>
<protein>
    <submittedName>
        <fullName evidence="1">Uncharacterized protein</fullName>
    </submittedName>
</protein>
<evidence type="ECO:0000313" key="1">
    <source>
        <dbReference type="EMBL" id="KIU26090.1"/>
    </source>
</evidence>
<dbReference type="EMBL" id="JXTP01000089">
    <property type="protein sequence ID" value="KIU26090.1"/>
    <property type="molecule type" value="Genomic_DNA"/>
</dbReference>
<dbReference type="PATRIC" id="fig|1549858.7.peg.2640"/>
<reference evidence="1 2" key="1">
    <citation type="submission" date="2015-01" db="EMBL/GenBank/DDBJ databases">
        <title>Genome of Sphingomonas taxi strain 30a.</title>
        <authorList>
            <person name="Eevers N."/>
            <person name="Van Hamme J."/>
            <person name="Bottos E."/>
            <person name="Weyens N."/>
            <person name="Vangronsveld J."/>
        </authorList>
    </citation>
    <scope>NUCLEOTIDE SEQUENCE [LARGE SCALE GENOMIC DNA]</scope>
    <source>
        <strain evidence="1 2">30a</strain>
    </source>
</reference>
<accession>A0A0D1M2D7</accession>
<name>A0A0D1M2D7_9SPHN</name>
<dbReference type="Proteomes" id="UP000033203">
    <property type="component" value="Unassembled WGS sequence"/>
</dbReference>
<evidence type="ECO:0000313" key="2">
    <source>
        <dbReference type="Proteomes" id="UP000033203"/>
    </source>
</evidence>
<proteinExistence type="predicted"/>
<sequence length="143" mass="15054">MDDTNGHEAGQDDTALRRARVQHLLQEAQSLLLEAGARSASVYLERAMACIDVDVADDPTQIAVAAAIMPGESALRRAMGGALTIVGTLLARNDIVALDEFGRLLALFGDVSAVEDPAMGSIIDGWSATIRHAAGEVERPMNA</sequence>